<evidence type="ECO:0000313" key="6">
    <source>
        <dbReference type="Proteomes" id="UP000059188"/>
    </source>
</evidence>
<dbReference type="PANTHER" id="PTHR35871">
    <property type="entry name" value="EXPRESSED PROTEIN"/>
    <property type="match status" value="1"/>
</dbReference>
<dbReference type="STRING" id="1108050.M5BWM5"/>
<name>M5BWM5_THACB</name>
<dbReference type="GO" id="GO:0003676">
    <property type="term" value="F:nucleic acid binding"/>
    <property type="evidence" value="ECO:0007669"/>
    <property type="project" value="InterPro"/>
</dbReference>
<accession>M5BWM5</accession>
<feature type="region of interest" description="Disordered" evidence="1">
    <location>
        <begin position="32"/>
        <end position="94"/>
    </location>
</feature>
<keyword evidence="6" id="KW-1185">Reference proteome</keyword>
<organism evidence="3 5">
    <name type="scientific">Thanatephorus cucumeris (strain AG1-IB / isolate 7/3/14)</name>
    <name type="common">Lettuce bottom rot fungus</name>
    <name type="synonym">Rhizoctonia solani</name>
    <dbReference type="NCBI Taxonomy" id="1108050"/>
    <lineage>
        <taxon>Eukaryota</taxon>
        <taxon>Fungi</taxon>
        <taxon>Dikarya</taxon>
        <taxon>Basidiomycota</taxon>
        <taxon>Agaricomycotina</taxon>
        <taxon>Agaricomycetes</taxon>
        <taxon>Cantharellales</taxon>
        <taxon>Ceratobasidiaceae</taxon>
        <taxon>Rhizoctonia</taxon>
        <taxon>Rhizoctonia solani AG-1</taxon>
    </lineage>
</organism>
<evidence type="ECO:0000259" key="2">
    <source>
        <dbReference type="Pfam" id="PF13358"/>
    </source>
</evidence>
<sequence>MHTRFHKTAEITDELTGSLNALGLEAPLLDDDVILEDPPNEVVDPTDDRNIPSLGEPEGDEVHYIPPPEDPQTDDDSGENSQPNRKPIPHEEAKMMVDKLNKIIESSFRGRGKKRTSTLGDVGLSRLRYMAGTLNLMVKTGLKLTKASESAAYVFCRVKWTARRVRVWIRDFQRDGTLPTNLYGTWNDSVLEDEDLSAAIREWLMAKGKYVKAHHIIEFFLTDESKKFKNVIDEPPSLRTAQRWMHRMGFTWMRERTGQFSDRHERDDVKYYREKFYVPEWMKLKRRMRSWDSEGRVIPPKLNEGEQLVVVWFHDESTFYAHDRRLTRWVHESETAGIRKKGEGVSLMVTDFISADYGWLRSRPGVAPIAPYKSAIGGEYESARVIFRAGKQRDGWFRTDHVVEQLSRAMSIVKQQYPDEEHVFVFNNATIHTKLPESAPNVYKMTLGPSQKVKGEEVGPSGETIGIEYAPVTLPDGRIQQLYHPSNHLNTKLRGAFKGMALILEERAVPNARKLKLVCASTNTQQQGCLPDATNCCARRTMMNQPDIIAQKSIIQTLAKSEGCSVMYLPKYHCELNPIEQCWGVAKRKYRECPASSLEADLKKNMLAALDSVDLRLIRRFAARSERFVHAYGEGLSGQEAAWTLKKFRGHRTIPVALLRGMDKSRDKLS</sequence>
<evidence type="ECO:0000313" key="5">
    <source>
        <dbReference type="Proteomes" id="UP000012065"/>
    </source>
</evidence>
<feature type="domain" description="Tc1-like transposase DDE" evidence="2">
    <location>
        <begin position="552"/>
        <end position="592"/>
    </location>
</feature>
<dbReference type="EMBL" id="CAOJ01008397">
    <property type="protein sequence ID" value="CCO31561.1"/>
    <property type="molecule type" value="Genomic_DNA"/>
</dbReference>
<dbReference type="OrthoDB" id="10039611at2759"/>
<reference evidence="3" key="1">
    <citation type="submission" date="2012-10" db="EMBL/GenBank/DDBJ databases">
        <authorList>
            <person name="Jelonek L."/>
        </authorList>
    </citation>
    <scope>NUCLEOTIDE SEQUENCE</scope>
    <source>
        <strain evidence="3">Isolate 7/3/14</strain>
    </source>
</reference>
<dbReference type="PANTHER" id="PTHR35871:SF1">
    <property type="entry name" value="CXC1-LIKE CYSTEINE CLUSTER ASSOCIATED WITH KDZ TRANSPOSASES DOMAIN-CONTAINING PROTEIN"/>
    <property type="match status" value="1"/>
</dbReference>
<evidence type="ECO:0000313" key="3">
    <source>
        <dbReference type="EMBL" id="CCO31561.1"/>
    </source>
</evidence>
<reference evidence="4 6" key="3">
    <citation type="submission" date="2014-11" db="EMBL/GenBank/DDBJ databases">
        <authorList>
            <person name="Wibberg Daniel"/>
        </authorList>
    </citation>
    <scope>NUCLEOTIDE SEQUENCE [LARGE SCALE GENOMIC DNA]</scope>
    <source>
        <strain evidence="4">Rhizoctonia solani AG1-IB 7/3/14</strain>
    </source>
</reference>
<dbReference type="Proteomes" id="UP000059188">
    <property type="component" value="Unassembled WGS sequence"/>
</dbReference>
<dbReference type="HOGENOM" id="CLU_005726_1_0_1"/>
<dbReference type="Proteomes" id="UP000012065">
    <property type="component" value="Unassembled WGS sequence"/>
</dbReference>
<dbReference type="EMBL" id="LN679191">
    <property type="protein sequence ID" value="CEL63971.1"/>
    <property type="molecule type" value="Genomic_DNA"/>
</dbReference>
<dbReference type="Gene3D" id="3.30.420.10">
    <property type="entry name" value="Ribonuclease H-like superfamily/Ribonuclease H"/>
    <property type="match status" value="1"/>
</dbReference>
<dbReference type="Pfam" id="PF13358">
    <property type="entry name" value="DDE_3"/>
    <property type="match status" value="1"/>
</dbReference>
<dbReference type="InterPro" id="IPR038717">
    <property type="entry name" value="Tc1-like_DDE_dom"/>
</dbReference>
<gene>
    <name evidence="3" type="ORF">BN14_05606</name>
    <name evidence="4" type="ORF">RSOLAG1IB_10954</name>
</gene>
<evidence type="ECO:0000313" key="4">
    <source>
        <dbReference type="EMBL" id="CEL63971.1"/>
    </source>
</evidence>
<proteinExistence type="predicted"/>
<dbReference type="InterPro" id="IPR036397">
    <property type="entry name" value="RNaseH_sf"/>
</dbReference>
<evidence type="ECO:0000256" key="1">
    <source>
        <dbReference type="SAM" id="MobiDB-lite"/>
    </source>
</evidence>
<reference evidence="3 5" key="2">
    <citation type="journal article" date="2013" name="J. Biotechnol.">
        <title>Establishment and interpretation of the genome sequence of the phytopathogenic fungus Rhizoctonia solani AG1-IB isolate 7/3/14.</title>
        <authorList>
            <person name="Wibberg D.W."/>
            <person name="Jelonek L.J."/>
            <person name="Rupp O.R."/>
            <person name="Hennig M.H."/>
            <person name="Eikmeyer F.E."/>
            <person name="Goesmann A.G."/>
            <person name="Hartmann A.H."/>
            <person name="Borriss R.B."/>
            <person name="Grosch R.G."/>
            <person name="Puehler A.P."/>
            <person name="Schlueter A.S."/>
        </authorList>
    </citation>
    <scope>NUCLEOTIDE SEQUENCE [LARGE SCALE GENOMIC DNA]</scope>
    <source>
        <strain evidence="5">AG1-IB / isolate 7/3/14</strain>
        <strain evidence="3">Isolate 7/3/14</strain>
    </source>
</reference>
<protein>
    <recommendedName>
        <fullName evidence="2">Tc1-like transposase DDE domain-containing protein</fullName>
    </recommendedName>
</protein>
<dbReference type="AlphaFoldDB" id="M5BWM5"/>